<proteinExistence type="predicted"/>
<evidence type="ECO:0000313" key="2">
    <source>
        <dbReference type="Proteomes" id="UP001165186"/>
    </source>
</evidence>
<reference evidence="1" key="1">
    <citation type="submission" date="2024-09" db="EMBL/GenBank/DDBJ databases">
        <title>Draft Genome Sequences of Neofusicoccum parvum.</title>
        <authorList>
            <person name="Ashida A."/>
            <person name="Camagna M."/>
            <person name="Tanaka A."/>
            <person name="Takemoto D."/>
        </authorList>
    </citation>
    <scope>NUCLEOTIDE SEQUENCE</scope>
    <source>
        <strain evidence="1">PPO83</strain>
    </source>
</reference>
<name>A0ACB5RW69_9PEZI</name>
<dbReference type="EMBL" id="BSXG01000015">
    <property type="protein sequence ID" value="GME24748.1"/>
    <property type="molecule type" value="Genomic_DNA"/>
</dbReference>
<dbReference type="Proteomes" id="UP001165186">
    <property type="component" value="Unassembled WGS sequence"/>
</dbReference>
<keyword evidence="2" id="KW-1185">Reference proteome</keyword>
<sequence length="487" mass="53832">MRSVMSGMSSLWANFGLSSNSTAKTEKQKAAIKEDLKYLYSAFTKIPCLRLAPDHKARLIAGYEEFPFDTAVPLFVFKNLSALEIIDVDFRQFYGWDRLAEQLRSLTIKRGGVEEPTDLLINIVLDDADKRRRRSAKTSALSMFPPGSSSPGSKDTDTSRALNLSNCMIESLHSLVRNPLPAITTLNLRANRLLSLAGIERLLSLERLDLRENKLTDPTEIARLTGIPEMQEIYVYKNPFCKTHSNYRVMIFNLFRSFPGYTEDIIIDSTGPGYSERKQLVDRVPENANPPVIKSKPVEDVFTEPAAKPVQAPAAYNPSEDRKANVPHNVKPERVVGSIKKRKGPKRRIVELSQTDSIHQRTDSAMMPPPPVPPKAQTADSTYGGSPEATPVRKTLAPAAPITDNQQLPHIDTAITSVPLGAELDFSSMVSGEAGVNGDLYKKKIEALRNDFGNSWLSALSDEAWDGHQSNPAFPDRSIVSGGRTLG</sequence>
<accession>A0ACB5RW69</accession>
<comment type="caution">
    <text evidence="1">The sequence shown here is derived from an EMBL/GenBank/DDBJ whole genome shotgun (WGS) entry which is preliminary data.</text>
</comment>
<protein>
    <submittedName>
        <fullName evidence="1">Uncharacterized protein</fullName>
    </submittedName>
</protein>
<organism evidence="1 2">
    <name type="scientific">Neofusicoccum parvum</name>
    <dbReference type="NCBI Taxonomy" id="310453"/>
    <lineage>
        <taxon>Eukaryota</taxon>
        <taxon>Fungi</taxon>
        <taxon>Dikarya</taxon>
        <taxon>Ascomycota</taxon>
        <taxon>Pezizomycotina</taxon>
        <taxon>Dothideomycetes</taxon>
        <taxon>Dothideomycetes incertae sedis</taxon>
        <taxon>Botryosphaeriales</taxon>
        <taxon>Botryosphaeriaceae</taxon>
        <taxon>Neofusicoccum</taxon>
    </lineage>
</organism>
<evidence type="ECO:0000313" key="1">
    <source>
        <dbReference type="EMBL" id="GME24748.1"/>
    </source>
</evidence>
<gene>
    <name evidence="1" type="primary">g5889</name>
    <name evidence="1" type="ORF">NpPPO83_00005889</name>
</gene>